<sequence>MNLHSQAQKIIDLFDNDNGFVFWKMGTRIYTILYNFFEYYSSIPKNKKFMELEVKDSNGKYFLMCGDQNITPSTTRNYPISKSSIRQYIDVLCSFDLIVKSNYNQNIYLIKKIEALSFENIFNPNNIFFELVKENIFLKYEQAKKIFYSCIISKLASLFEEDETLYIKFNNKKKEKVKCIDIIKQCKKCGYQDFFSVIDDFGKDLEDLYNFINDKIICRI</sequence>
<reference evidence="1 2" key="1">
    <citation type="submission" date="2019-11" db="EMBL/GenBank/DDBJ databases">
        <title>Complete genome sequence of Spiroplasma tabanidicola TAUS-1 (DSM 22603).</title>
        <authorList>
            <person name="Huang C.-T."/>
            <person name="Lin Y.-C."/>
            <person name="Kuo C.-H."/>
        </authorList>
    </citation>
    <scope>NUCLEOTIDE SEQUENCE [LARGE SCALE GENOMIC DNA]</scope>
    <source>
        <strain evidence="1 2">TAUS-1</strain>
    </source>
</reference>
<dbReference type="AlphaFoldDB" id="A0A6I6C4V9"/>
<accession>A0A6I6C4V9</accession>
<evidence type="ECO:0000313" key="2">
    <source>
        <dbReference type="Proteomes" id="UP000424468"/>
    </source>
</evidence>
<organism evidence="1 2">
    <name type="scientific">Spiroplasma tabanidicola</name>
    <dbReference type="NCBI Taxonomy" id="324079"/>
    <lineage>
        <taxon>Bacteria</taxon>
        <taxon>Bacillati</taxon>
        <taxon>Mycoplasmatota</taxon>
        <taxon>Mollicutes</taxon>
        <taxon>Entomoplasmatales</taxon>
        <taxon>Spiroplasmataceae</taxon>
        <taxon>Spiroplasma</taxon>
    </lineage>
</organism>
<dbReference type="OrthoDB" id="389801at2"/>
<name>A0A6I6C4V9_9MOLU</name>
<keyword evidence="2" id="KW-1185">Reference proteome</keyword>
<dbReference type="Proteomes" id="UP000424468">
    <property type="component" value="Chromosome"/>
</dbReference>
<dbReference type="RefSeq" id="WP_156006240.1">
    <property type="nucleotide sequence ID" value="NZ_CP046276.1"/>
</dbReference>
<protein>
    <submittedName>
        <fullName evidence="1">Uncharacterized protein</fullName>
    </submittedName>
</protein>
<evidence type="ECO:0000313" key="1">
    <source>
        <dbReference type="EMBL" id="QGS51857.1"/>
    </source>
</evidence>
<gene>
    <name evidence="1" type="ORF">STABA_v1c04940</name>
</gene>
<proteinExistence type="predicted"/>
<dbReference type="EMBL" id="CP046276">
    <property type="protein sequence ID" value="QGS51857.1"/>
    <property type="molecule type" value="Genomic_DNA"/>
</dbReference>
<dbReference type="KEGG" id="stab:STABA_v1c04940"/>